<dbReference type="Pfam" id="PF08240">
    <property type="entry name" value="ADH_N"/>
    <property type="match status" value="1"/>
</dbReference>
<sequence>MKAVRFHEYGAPEVLRYEDTDQPVPGVGEVRVRVAATSFNPVEGNIRAGVMQGPIPVQLPHTPGLDIAGTVDALGEDVTGFAIGDRVVGALPLTSTGAAAEYVVAPAGILAAAPTSVPLEDAAGLPLVGLTAWQALFDHAELTAGQRVLINGAGGAVGVYAVQLAKNAGAYVIATTGPRSSEQAKTAGADEIHGPGIPELSEPVDVVLNFAPIPPEQMAALAAVIRDGGVLVNTTVWMPAASDEARGVRGVNLFFRPDAEELAQLVSLLDAGKLHLGETRRVPLAALAQVHAEAADAPINGKVVFVAPSATLD</sequence>
<reference evidence="2 3" key="1">
    <citation type="journal article" date="2019" name="Int. J. Syst. Evol. Microbiol.">
        <title>The Global Catalogue of Microorganisms (GCM) 10K type strain sequencing project: providing services to taxonomists for standard genome sequencing and annotation.</title>
        <authorList>
            <consortium name="The Broad Institute Genomics Platform"/>
            <consortium name="The Broad Institute Genome Sequencing Center for Infectious Disease"/>
            <person name="Wu L."/>
            <person name="Ma J."/>
        </authorList>
    </citation>
    <scope>NUCLEOTIDE SEQUENCE [LARGE SCALE GENOMIC DNA]</scope>
    <source>
        <strain evidence="2 3">JCM 14303</strain>
    </source>
</reference>
<organism evidence="2 3">
    <name type="scientific">Kribbella lupini</name>
    <dbReference type="NCBI Taxonomy" id="291602"/>
    <lineage>
        <taxon>Bacteria</taxon>
        <taxon>Bacillati</taxon>
        <taxon>Actinomycetota</taxon>
        <taxon>Actinomycetes</taxon>
        <taxon>Propionibacteriales</taxon>
        <taxon>Kribbellaceae</taxon>
        <taxon>Kribbella</taxon>
    </lineage>
</organism>
<keyword evidence="3" id="KW-1185">Reference proteome</keyword>
<comment type="caution">
    <text evidence="2">The sequence shown here is derived from an EMBL/GenBank/DDBJ whole genome shotgun (WGS) entry which is preliminary data.</text>
</comment>
<accession>A0ABN2ANR1</accession>
<dbReference type="PANTHER" id="PTHR44013">
    <property type="entry name" value="ZINC-TYPE ALCOHOL DEHYDROGENASE-LIKE PROTEIN C16A3.02C"/>
    <property type="match status" value="1"/>
</dbReference>
<evidence type="ECO:0000313" key="3">
    <source>
        <dbReference type="Proteomes" id="UP001500363"/>
    </source>
</evidence>
<dbReference type="Gene3D" id="3.90.180.10">
    <property type="entry name" value="Medium-chain alcohol dehydrogenases, catalytic domain"/>
    <property type="match status" value="1"/>
</dbReference>
<gene>
    <name evidence="2" type="ORF">GCM10009741_23440</name>
</gene>
<dbReference type="RefSeq" id="WP_344172978.1">
    <property type="nucleotide sequence ID" value="NZ_BAAANC010000001.1"/>
</dbReference>
<dbReference type="SUPFAM" id="SSF50129">
    <property type="entry name" value="GroES-like"/>
    <property type="match status" value="1"/>
</dbReference>
<dbReference type="InterPro" id="IPR011032">
    <property type="entry name" value="GroES-like_sf"/>
</dbReference>
<dbReference type="SUPFAM" id="SSF51735">
    <property type="entry name" value="NAD(P)-binding Rossmann-fold domains"/>
    <property type="match status" value="1"/>
</dbReference>
<evidence type="ECO:0000313" key="2">
    <source>
        <dbReference type="EMBL" id="GAA1521654.1"/>
    </source>
</evidence>
<protein>
    <submittedName>
        <fullName evidence="2">NADP-dependent oxidoreductase</fullName>
    </submittedName>
</protein>
<feature type="domain" description="Enoyl reductase (ER)" evidence="1">
    <location>
        <begin position="10"/>
        <end position="305"/>
    </location>
</feature>
<proteinExistence type="predicted"/>
<dbReference type="Gene3D" id="3.40.50.720">
    <property type="entry name" value="NAD(P)-binding Rossmann-like Domain"/>
    <property type="match status" value="1"/>
</dbReference>
<name>A0ABN2ANR1_9ACTN</name>
<dbReference type="InterPro" id="IPR020843">
    <property type="entry name" value="ER"/>
</dbReference>
<dbReference type="EMBL" id="BAAANC010000001">
    <property type="protein sequence ID" value="GAA1521654.1"/>
    <property type="molecule type" value="Genomic_DNA"/>
</dbReference>
<dbReference type="Proteomes" id="UP001500363">
    <property type="component" value="Unassembled WGS sequence"/>
</dbReference>
<dbReference type="InterPro" id="IPR013154">
    <property type="entry name" value="ADH-like_N"/>
</dbReference>
<evidence type="ECO:0000259" key="1">
    <source>
        <dbReference type="SMART" id="SM00829"/>
    </source>
</evidence>
<dbReference type="PANTHER" id="PTHR44013:SF1">
    <property type="entry name" value="ZINC-TYPE ALCOHOL DEHYDROGENASE-LIKE PROTEIN C16A3.02C"/>
    <property type="match status" value="1"/>
</dbReference>
<dbReference type="InterPro" id="IPR052733">
    <property type="entry name" value="Chloroplast_QOR"/>
</dbReference>
<dbReference type="CDD" id="cd05289">
    <property type="entry name" value="MDR_like_2"/>
    <property type="match status" value="1"/>
</dbReference>
<dbReference type="InterPro" id="IPR036291">
    <property type="entry name" value="NAD(P)-bd_dom_sf"/>
</dbReference>
<dbReference type="Pfam" id="PF13602">
    <property type="entry name" value="ADH_zinc_N_2"/>
    <property type="match status" value="1"/>
</dbReference>
<dbReference type="SMART" id="SM00829">
    <property type="entry name" value="PKS_ER"/>
    <property type="match status" value="1"/>
</dbReference>